<dbReference type="Proteomes" id="UP000033121">
    <property type="component" value="Unassembled WGS sequence"/>
</dbReference>
<evidence type="ECO:0000313" key="3">
    <source>
        <dbReference type="EMBL" id="GAO44060.1"/>
    </source>
</evidence>
<dbReference type="OrthoDB" id="9804407at2"/>
<evidence type="ECO:0000259" key="2">
    <source>
        <dbReference type="Pfam" id="PF00155"/>
    </source>
</evidence>
<accession>A0A0E9N3W8</accession>
<dbReference type="STRING" id="1220578.FPE01S_03_01000"/>
<dbReference type="EMBL" id="BBWV01000003">
    <property type="protein sequence ID" value="GAO44060.1"/>
    <property type="molecule type" value="Genomic_DNA"/>
</dbReference>
<dbReference type="GO" id="GO:0030170">
    <property type="term" value="F:pyridoxal phosphate binding"/>
    <property type="evidence" value="ECO:0007669"/>
    <property type="project" value="InterPro"/>
</dbReference>
<dbReference type="RefSeq" id="WP_046370036.1">
    <property type="nucleotide sequence ID" value="NZ_BBWV01000003.1"/>
</dbReference>
<gene>
    <name evidence="3" type="ORF">FPE01S_03_01000</name>
</gene>
<keyword evidence="1" id="KW-0663">Pyridoxal phosphate</keyword>
<protein>
    <submittedName>
        <fullName evidence="3">Putative aspartate 4-decarboxylase</fullName>
    </submittedName>
</protein>
<dbReference type="InterPro" id="IPR015421">
    <property type="entry name" value="PyrdxlP-dep_Trfase_major"/>
</dbReference>
<dbReference type="InterPro" id="IPR015422">
    <property type="entry name" value="PyrdxlP-dep_Trfase_small"/>
</dbReference>
<comment type="caution">
    <text evidence="3">The sequence shown here is derived from an EMBL/GenBank/DDBJ whole genome shotgun (WGS) entry which is preliminary data.</text>
</comment>
<name>A0A0E9N3W8_9BACT</name>
<dbReference type="Gene3D" id="3.90.1150.10">
    <property type="entry name" value="Aspartate Aminotransferase, domain 1"/>
    <property type="match status" value="1"/>
</dbReference>
<keyword evidence="4" id="KW-1185">Reference proteome</keyword>
<dbReference type="InterPro" id="IPR004839">
    <property type="entry name" value="Aminotransferase_I/II_large"/>
</dbReference>
<organism evidence="3 4">
    <name type="scientific">Flavihumibacter petaseus NBRC 106054</name>
    <dbReference type="NCBI Taxonomy" id="1220578"/>
    <lineage>
        <taxon>Bacteria</taxon>
        <taxon>Pseudomonadati</taxon>
        <taxon>Bacteroidota</taxon>
        <taxon>Chitinophagia</taxon>
        <taxon>Chitinophagales</taxon>
        <taxon>Chitinophagaceae</taxon>
        <taxon>Flavihumibacter</taxon>
    </lineage>
</organism>
<dbReference type="Pfam" id="PF00155">
    <property type="entry name" value="Aminotran_1_2"/>
    <property type="match status" value="1"/>
</dbReference>
<dbReference type="InterPro" id="IPR022518">
    <property type="entry name" value="Aspartate_4-decarboxylase"/>
</dbReference>
<dbReference type="PANTHER" id="PTHR43795:SF2">
    <property type="entry name" value="BIFUNCTIONAL ASPARTATE AMINOTRANSFERASE AND GLUTAMATE_ASPARTATE-PREPHENATE AMINOTRANSFERASE"/>
    <property type="match status" value="1"/>
</dbReference>
<dbReference type="InterPro" id="IPR015424">
    <property type="entry name" value="PyrdxlP-dep_Trfase"/>
</dbReference>
<evidence type="ECO:0000256" key="1">
    <source>
        <dbReference type="ARBA" id="ARBA00022898"/>
    </source>
</evidence>
<dbReference type="PANTHER" id="PTHR43795">
    <property type="entry name" value="BIFUNCTIONAL ASPARTATE AMINOTRANSFERASE AND GLUTAMATE/ASPARTATE-PREPHENATE AMINOTRANSFERASE-RELATED"/>
    <property type="match status" value="1"/>
</dbReference>
<dbReference type="AlphaFoldDB" id="A0A0E9N3W8"/>
<dbReference type="InterPro" id="IPR050478">
    <property type="entry name" value="Ethylene_sulfur-biosynth"/>
</dbReference>
<dbReference type="GO" id="GO:0006520">
    <property type="term" value="P:amino acid metabolic process"/>
    <property type="evidence" value="ECO:0007669"/>
    <property type="project" value="TreeGrafter"/>
</dbReference>
<dbReference type="NCBIfam" id="TIGR03801">
    <property type="entry name" value="asp_4_decarbox"/>
    <property type="match status" value="1"/>
</dbReference>
<dbReference type="NCBIfam" id="NF006755">
    <property type="entry name" value="PRK09275.1"/>
    <property type="match status" value="1"/>
</dbReference>
<dbReference type="SUPFAM" id="SSF53383">
    <property type="entry name" value="PLP-dependent transferases"/>
    <property type="match status" value="1"/>
</dbReference>
<sequence>MATHISKIKTTRAEEKSLRALSPFEIKNQLIALAEEHAQKSAAALLNAGRGNPNWIATVPREAFFLAGQFGLEECRRNMDVDGILAGIVQEKEGVSKRFEAFIDKNKSLPGAVLLQQAFRYGVDKHKFDPDAWIREWIEAVIGFNYPVPDRMLSQIEKVVHDYLLQEMCGTTESKGNYDLFAVEGGTAAMCYIFDSLMQNYLVKKGDKIALLTPTFTPYVEIPELDRYAFDVVYIQASSTGDKGFHTWQYPDAELDKLKDPAVKIAFVVNPSNPPSFAMGSATLDHIAAIVKNDNPGLMIITDDVYGTFVNNFRSLMAVLPFNTITVYSFSKYFGCTGWRLGAIAIHEENIFDKKIAALSAAQKKDLNKRYGTISLTPESIKFIDRMVADSRQVALNHTAGLSLPQQFQMMLFAAFCLLDQKNEYKALTQSIIQQRLKLLWEGLEVDIPDDPTRAGYYSEIDVLVAAKFYYGEEFAKWLVENFDPVDVLFRLAEKTSVVLLNGGGFAGPEWSIRVSLANLDTDDYLAVGKNIRAILMEYVTAWKEGAQK</sequence>
<proteinExistence type="predicted"/>
<dbReference type="Gene3D" id="1.10.20.110">
    <property type="match status" value="1"/>
</dbReference>
<dbReference type="CDD" id="cd00609">
    <property type="entry name" value="AAT_like"/>
    <property type="match status" value="1"/>
</dbReference>
<dbReference type="Gene3D" id="3.40.640.10">
    <property type="entry name" value="Type I PLP-dependent aspartate aminotransferase-like (Major domain)"/>
    <property type="match status" value="1"/>
</dbReference>
<feature type="domain" description="Aminotransferase class I/classII large" evidence="2">
    <location>
        <begin position="186"/>
        <end position="524"/>
    </location>
</feature>
<reference evidence="3 4" key="1">
    <citation type="submission" date="2015-04" db="EMBL/GenBank/DDBJ databases">
        <title>Whole genome shotgun sequence of Flavihumibacter petaseus NBRC 106054.</title>
        <authorList>
            <person name="Miyazawa S."/>
            <person name="Hosoyama A."/>
            <person name="Hashimoto M."/>
            <person name="Noguchi M."/>
            <person name="Tsuchikane K."/>
            <person name="Ohji S."/>
            <person name="Yamazoe A."/>
            <person name="Ichikawa N."/>
            <person name="Kimura A."/>
            <person name="Fujita N."/>
        </authorList>
    </citation>
    <scope>NUCLEOTIDE SEQUENCE [LARGE SCALE GENOMIC DNA]</scope>
    <source>
        <strain evidence="3 4">NBRC 106054</strain>
    </source>
</reference>
<dbReference type="GO" id="GO:0008483">
    <property type="term" value="F:transaminase activity"/>
    <property type="evidence" value="ECO:0007669"/>
    <property type="project" value="TreeGrafter"/>
</dbReference>
<evidence type="ECO:0000313" key="4">
    <source>
        <dbReference type="Proteomes" id="UP000033121"/>
    </source>
</evidence>